<comment type="caution">
    <text evidence="1">The sequence shown here is derived from an EMBL/GenBank/DDBJ whole genome shotgun (WGS) entry which is preliminary data.</text>
</comment>
<dbReference type="PANTHER" id="PTHR32309">
    <property type="entry name" value="TYROSINE-PROTEIN KINASE"/>
    <property type="match status" value="1"/>
</dbReference>
<dbReference type="Proteomes" id="UP000057389">
    <property type="component" value="Unassembled WGS sequence"/>
</dbReference>
<dbReference type="RefSeq" id="WP_060467692.1">
    <property type="nucleotide sequence ID" value="NZ_AP025514.1"/>
</dbReference>
<dbReference type="GeneID" id="300178386"/>
<reference evidence="1 2" key="1">
    <citation type="submission" date="2015-11" db="EMBL/GenBank/DDBJ databases">
        <title>Draft WGS of Vibrio toranzoniae.</title>
        <authorList>
            <person name="Lasa A."/>
            <person name="Romalde J.L."/>
        </authorList>
    </citation>
    <scope>NUCLEOTIDE SEQUENCE [LARGE SCALE GENOMIC DNA]</scope>
    <source>
        <strain evidence="1 2">Vb 10.8</strain>
    </source>
</reference>
<accession>A0A109D9Z8</accession>
<keyword evidence="2" id="KW-1185">Reference proteome</keyword>
<dbReference type="InterPro" id="IPR050445">
    <property type="entry name" value="Bact_polysacc_biosynth/exp"/>
</dbReference>
<dbReference type="InterPro" id="IPR027417">
    <property type="entry name" value="P-loop_NTPase"/>
</dbReference>
<dbReference type="OrthoDB" id="5812594at2"/>
<organism evidence="1 2">
    <name type="scientific">Vibrio toranzoniae</name>
    <dbReference type="NCBI Taxonomy" id="1194427"/>
    <lineage>
        <taxon>Bacteria</taxon>
        <taxon>Pseudomonadati</taxon>
        <taxon>Pseudomonadota</taxon>
        <taxon>Gammaproteobacteria</taxon>
        <taxon>Vibrionales</taxon>
        <taxon>Vibrionaceae</taxon>
        <taxon>Vibrio</taxon>
    </lineage>
</organism>
<proteinExistence type="predicted"/>
<gene>
    <name evidence="1" type="ORF">APQ14_05350</name>
</gene>
<dbReference type="SUPFAM" id="SSF52540">
    <property type="entry name" value="P-loop containing nucleoside triphosphate hydrolases"/>
    <property type="match status" value="1"/>
</dbReference>
<dbReference type="AlphaFoldDB" id="A0A109D9Z8"/>
<dbReference type="Gene3D" id="3.40.50.300">
    <property type="entry name" value="P-loop containing nucleotide triphosphate hydrolases"/>
    <property type="match status" value="1"/>
</dbReference>
<dbReference type="EMBL" id="LMXU01000012">
    <property type="protein sequence ID" value="KWU01601.1"/>
    <property type="molecule type" value="Genomic_DNA"/>
</dbReference>
<dbReference type="PANTHER" id="PTHR32309:SF31">
    <property type="entry name" value="CAPSULAR EXOPOLYSACCHARIDE FAMILY"/>
    <property type="match status" value="1"/>
</dbReference>
<protein>
    <submittedName>
        <fullName evidence="1">Chromosome partitioning protein ParA</fullName>
    </submittedName>
</protein>
<evidence type="ECO:0000313" key="2">
    <source>
        <dbReference type="Proteomes" id="UP000057389"/>
    </source>
</evidence>
<evidence type="ECO:0000313" key="1">
    <source>
        <dbReference type="EMBL" id="KWU01601.1"/>
    </source>
</evidence>
<name>A0A109D9Z8_9VIBR</name>
<sequence>MTISATHAEVEQLYLASELNGQRSICVTACQSGDGVTSIATALAERFLLAGHSTLYVDLNLFNPGFKDVNMLEEDQSGQLIEHIESQRMFLGVPAPQLASAQLAYKDPSTLQKAVTQWLHSYDRVIVDTSPLLNINKGNIPAQSVASACDCALLVVAYGETSTHHLEQAKQLLDAKSISLMGCVMNMKQHPSFAQELVRQINRMKFIPKKIRDNLANKLHRNEFLNLSM</sequence>